<feature type="compositionally biased region" description="Low complexity" evidence="5">
    <location>
        <begin position="285"/>
        <end position="303"/>
    </location>
</feature>
<feature type="compositionally biased region" description="Low complexity" evidence="5">
    <location>
        <begin position="631"/>
        <end position="643"/>
    </location>
</feature>
<feature type="region of interest" description="Disordered" evidence="5">
    <location>
        <begin position="141"/>
        <end position="174"/>
    </location>
</feature>
<keyword evidence="9" id="KW-1185">Reference proteome</keyword>
<accession>A0AAQ4E9I7</accession>
<evidence type="ECO:0000256" key="1">
    <source>
        <dbReference type="ARBA" id="ARBA00022723"/>
    </source>
</evidence>
<dbReference type="Pfam" id="PF00240">
    <property type="entry name" value="ubiquitin"/>
    <property type="match status" value="1"/>
</dbReference>
<evidence type="ECO:0000259" key="7">
    <source>
        <dbReference type="PROSITE" id="PS51039"/>
    </source>
</evidence>
<dbReference type="InterPro" id="IPR029071">
    <property type="entry name" value="Ubiquitin-like_domsf"/>
</dbReference>
<evidence type="ECO:0000256" key="2">
    <source>
        <dbReference type="ARBA" id="ARBA00022771"/>
    </source>
</evidence>
<dbReference type="PANTHER" id="PTHR46728">
    <property type="entry name" value="AN1-TYPE ZINC FINGER PROTEIN 4"/>
    <property type="match status" value="1"/>
</dbReference>
<feature type="region of interest" description="Disordered" evidence="5">
    <location>
        <begin position="468"/>
        <end position="526"/>
    </location>
</feature>
<dbReference type="CDD" id="cd01802">
    <property type="entry name" value="Ubl_ZFAND4"/>
    <property type="match status" value="1"/>
</dbReference>
<evidence type="ECO:0000256" key="3">
    <source>
        <dbReference type="ARBA" id="ARBA00022833"/>
    </source>
</evidence>
<dbReference type="Gene3D" id="4.10.1110.10">
    <property type="entry name" value="AN1-like Zinc finger"/>
    <property type="match status" value="1"/>
</dbReference>
<dbReference type="SMART" id="SM00154">
    <property type="entry name" value="ZnF_AN1"/>
    <property type="match status" value="1"/>
</dbReference>
<dbReference type="PROSITE" id="PS50053">
    <property type="entry name" value="UBIQUITIN_2"/>
    <property type="match status" value="1"/>
</dbReference>
<dbReference type="InterPro" id="IPR000626">
    <property type="entry name" value="Ubiquitin-like_dom"/>
</dbReference>
<dbReference type="Gene3D" id="3.10.20.90">
    <property type="entry name" value="Phosphatidylinositol 3-kinase Catalytic Subunit, Chain A, domain 1"/>
    <property type="match status" value="1"/>
</dbReference>
<dbReference type="InterPro" id="IPR019956">
    <property type="entry name" value="Ubiquitin_dom"/>
</dbReference>
<feature type="region of interest" description="Disordered" evidence="5">
    <location>
        <begin position="235"/>
        <end position="256"/>
    </location>
</feature>
<feature type="compositionally biased region" description="Low complexity" evidence="5">
    <location>
        <begin position="483"/>
        <end position="526"/>
    </location>
</feature>
<dbReference type="SUPFAM" id="SSF118310">
    <property type="entry name" value="AN1-like Zinc finger"/>
    <property type="match status" value="1"/>
</dbReference>
<dbReference type="SMART" id="SM00213">
    <property type="entry name" value="UBQ"/>
    <property type="match status" value="1"/>
</dbReference>
<dbReference type="EMBL" id="JARKHS020019959">
    <property type="protein sequence ID" value="KAK8771272.1"/>
    <property type="molecule type" value="Genomic_DNA"/>
</dbReference>
<dbReference type="AlphaFoldDB" id="A0AAQ4E9I7"/>
<dbReference type="GO" id="GO:0008270">
    <property type="term" value="F:zinc ion binding"/>
    <property type="evidence" value="ECO:0007669"/>
    <property type="project" value="UniProtKB-KW"/>
</dbReference>
<feature type="compositionally biased region" description="Polar residues" evidence="5">
    <location>
        <begin position="468"/>
        <end position="479"/>
    </location>
</feature>
<evidence type="ECO:0000256" key="4">
    <source>
        <dbReference type="PROSITE-ProRule" id="PRU00449"/>
    </source>
</evidence>
<dbReference type="PANTHER" id="PTHR46728:SF1">
    <property type="entry name" value="AN1-TYPE ZINC FINGER PROTEIN 4"/>
    <property type="match status" value="1"/>
</dbReference>
<gene>
    <name evidence="8" type="ORF">V5799_025484</name>
</gene>
<dbReference type="SUPFAM" id="SSF54236">
    <property type="entry name" value="Ubiquitin-like"/>
    <property type="match status" value="1"/>
</dbReference>
<dbReference type="InterPro" id="IPR035896">
    <property type="entry name" value="AN1-like_Znf"/>
</dbReference>
<feature type="domain" description="Ubiquitin-like" evidence="6">
    <location>
        <begin position="7"/>
        <end position="82"/>
    </location>
</feature>
<feature type="domain" description="AN1-type" evidence="7">
    <location>
        <begin position="745"/>
        <end position="792"/>
    </location>
</feature>
<dbReference type="Pfam" id="PF01428">
    <property type="entry name" value="zf-AN1"/>
    <property type="match status" value="1"/>
</dbReference>
<keyword evidence="3" id="KW-0862">Zinc</keyword>
<dbReference type="PROSITE" id="PS51039">
    <property type="entry name" value="ZF_AN1"/>
    <property type="match status" value="1"/>
</dbReference>
<proteinExistence type="predicted"/>
<reference evidence="8 9" key="1">
    <citation type="journal article" date="2023" name="Arcadia Sci">
        <title>De novo assembly of a long-read Amblyomma americanum tick genome.</title>
        <authorList>
            <person name="Chou S."/>
            <person name="Poskanzer K.E."/>
            <person name="Rollins M."/>
            <person name="Thuy-Boun P.S."/>
        </authorList>
    </citation>
    <scope>NUCLEOTIDE SEQUENCE [LARGE SCALE GENOMIC DNA]</scope>
    <source>
        <strain evidence="8">F_SG_1</strain>
        <tissue evidence="8">Salivary glands</tissue>
    </source>
</reference>
<keyword evidence="2 4" id="KW-0863">Zinc-finger</keyword>
<dbReference type="Proteomes" id="UP001321473">
    <property type="component" value="Unassembled WGS sequence"/>
</dbReference>
<evidence type="ECO:0000313" key="8">
    <source>
        <dbReference type="EMBL" id="KAK8771272.1"/>
    </source>
</evidence>
<feature type="region of interest" description="Disordered" evidence="5">
    <location>
        <begin position="705"/>
        <end position="748"/>
    </location>
</feature>
<evidence type="ECO:0000259" key="6">
    <source>
        <dbReference type="PROSITE" id="PS50053"/>
    </source>
</evidence>
<comment type="caution">
    <text evidence="8">The sequence shown here is derived from an EMBL/GenBank/DDBJ whole genome shotgun (WGS) entry which is preliminary data.</text>
</comment>
<sequence length="811" mass="85568">MASSDVIEVFIETLHGTAFELLVSPADTVVSIKSRISRLEGIPVSQQHLIWQCQELPDESSLHDCNITDGATLKLVLGMRGGPINTRKASLEDRPTLYDVAKYLDTKGDELGGLSTPRLRAVRMVVMRDGDKVHLYTVVDGATRPPSGLLSEDNTPRELSDEDSASESRRHRENLLTRQKVEQLQRKMHACRLRKEGHKASGGAAKEPAPAEDATTTEVKLPPLEYVLPPIQPRNTRRRETMPDGTPVPSASAPWYPFPPGNARACIQKARERSLKKEEAQRACGTGLPLLPPGSSSRSSPTTRHWRSLCQSNDGGASQLPPPQSAGAKPEATGAVPKRIEPKRVEPNVGSLHGRSTAAFQGRCRKVLLVTTSLGQAGHSASHGGASLAEDDAACSLEPGRIYKVLPPVGRQQQGCSCLHPECDRPPEQDMATAPLLEPLELDWADCERPRTAPARFVRLSVLRSTMRPTVSSPCSPNKGQDAASAAGAAKVAEASSSPLSPTSSSPVSSSPLSPSPRASSPTSPAALLLDTLPTGVDACRHDLAAARRPPPPGGAEGIRWALGDGGRRAAVPSPTRLRASPLLRRVRPELWPEHPNLSCWARAAADNEGDDRKTPPPSGAVPTSNGPSSGGSEKAAGSSTEADPAATGAAVPPEGSTTTVSSTGGGAASSTLVAETSSSLTGPTASSGSNLALSVDVGTVSATEMSSGNGMVPIQLDEDSSSTSESKTDDAISDPLHPSPGKAKKKGKRCSWCNKKTGLASTYVCRCGSIFCATHRYAEEHACSHDYKTEGRYILQRNNPVVKAAKLPKI</sequence>
<feature type="region of interest" description="Disordered" evidence="5">
    <location>
        <begin position="607"/>
        <end position="670"/>
    </location>
</feature>
<dbReference type="InterPro" id="IPR053061">
    <property type="entry name" value="AN1-type_zinc_finger"/>
</dbReference>
<evidence type="ECO:0000256" key="5">
    <source>
        <dbReference type="SAM" id="MobiDB-lite"/>
    </source>
</evidence>
<feature type="region of interest" description="Disordered" evidence="5">
    <location>
        <begin position="196"/>
        <end position="217"/>
    </location>
</feature>
<dbReference type="InterPro" id="IPR000058">
    <property type="entry name" value="Znf_AN1"/>
</dbReference>
<feature type="region of interest" description="Disordered" evidence="5">
    <location>
        <begin position="284"/>
        <end position="354"/>
    </location>
</feature>
<keyword evidence="1" id="KW-0479">Metal-binding</keyword>
<protein>
    <submittedName>
        <fullName evidence="8">Uncharacterized protein</fullName>
    </submittedName>
</protein>
<organism evidence="8 9">
    <name type="scientific">Amblyomma americanum</name>
    <name type="common">Lone star tick</name>
    <dbReference type="NCBI Taxonomy" id="6943"/>
    <lineage>
        <taxon>Eukaryota</taxon>
        <taxon>Metazoa</taxon>
        <taxon>Ecdysozoa</taxon>
        <taxon>Arthropoda</taxon>
        <taxon>Chelicerata</taxon>
        <taxon>Arachnida</taxon>
        <taxon>Acari</taxon>
        <taxon>Parasitiformes</taxon>
        <taxon>Ixodida</taxon>
        <taxon>Ixodoidea</taxon>
        <taxon>Ixodidae</taxon>
        <taxon>Amblyomminae</taxon>
        <taxon>Amblyomma</taxon>
    </lineage>
</organism>
<name>A0AAQ4E9I7_AMBAM</name>
<dbReference type="PRINTS" id="PR00348">
    <property type="entry name" value="UBIQUITIN"/>
</dbReference>
<evidence type="ECO:0000313" key="9">
    <source>
        <dbReference type="Proteomes" id="UP001321473"/>
    </source>
</evidence>